<dbReference type="Proteomes" id="UP000183832">
    <property type="component" value="Unassembled WGS sequence"/>
</dbReference>
<feature type="compositionally biased region" description="Polar residues" evidence="1">
    <location>
        <begin position="1"/>
        <end position="11"/>
    </location>
</feature>
<sequence>MELYNGGSSAPRNPYPGAAPPHIKGNQRPSGPAMTSPAGAISGAPYRGGAGWTQGYAPAQQAYRYSAPLAAQPAYAYTQHTTTTSQTSLKCYQKPRYSLSRNCATLTRKKFFDLTGNQNGNIINMTTNNTTSLYRVFNVLEQFTAVGMFP</sequence>
<keyword evidence="3" id="KW-1185">Reference proteome</keyword>
<evidence type="ECO:0000313" key="3">
    <source>
        <dbReference type="Proteomes" id="UP000183832"/>
    </source>
</evidence>
<accession>A0A1J1HX57</accession>
<evidence type="ECO:0000313" key="2">
    <source>
        <dbReference type="EMBL" id="CRK92571.1"/>
    </source>
</evidence>
<evidence type="ECO:0000256" key="1">
    <source>
        <dbReference type="SAM" id="MobiDB-lite"/>
    </source>
</evidence>
<dbReference type="STRING" id="568069.A0A1J1HX57"/>
<reference evidence="2 3" key="1">
    <citation type="submission" date="2015-04" db="EMBL/GenBank/DDBJ databases">
        <authorList>
            <person name="Syromyatnikov M.Y."/>
            <person name="Popov V.N."/>
        </authorList>
    </citation>
    <scope>NUCLEOTIDE SEQUENCE [LARGE SCALE GENOMIC DNA]</scope>
</reference>
<dbReference type="EMBL" id="CVRI01000031">
    <property type="protein sequence ID" value="CRK92571.1"/>
    <property type="molecule type" value="Genomic_DNA"/>
</dbReference>
<organism evidence="2 3">
    <name type="scientific">Clunio marinus</name>
    <dbReference type="NCBI Taxonomy" id="568069"/>
    <lineage>
        <taxon>Eukaryota</taxon>
        <taxon>Metazoa</taxon>
        <taxon>Ecdysozoa</taxon>
        <taxon>Arthropoda</taxon>
        <taxon>Hexapoda</taxon>
        <taxon>Insecta</taxon>
        <taxon>Pterygota</taxon>
        <taxon>Neoptera</taxon>
        <taxon>Endopterygota</taxon>
        <taxon>Diptera</taxon>
        <taxon>Nematocera</taxon>
        <taxon>Chironomoidea</taxon>
        <taxon>Chironomidae</taxon>
        <taxon>Clunio</taxon>
    </lineage>
</organism>
<feature type="region of interest" description="Disordered" evidence="1">
    <location>
        <begin position="1"/>
        <end position="40"/>
    </location>
</feature>
<protein>
    <submittedName>
        <fullName evidence="2">CLUMA_CG006130, isoform A</fullName>
    </submittedName>
</protein>
<dbReference type="AlphaFoldDB" id="A0A1J1HX57"/>
<proteinExistence type="predicted"/>
<name>A0A1J1HX57_9DIPT</name>
<gene>
    <name evidence="2" type="ORF">CLUMA_CG006130</name>
</gene>